<proteinExistence type="predicted"/>
<sequence length="211" mass="21355">MRASRGVGVRIGAVAMAGALPLVAGCATDSATRAGAPTSAGKRGGVAPTPLRRPPNGRSGAHGGSAGPASGDVSTAGSEGTEIATPNGEFSVQGAILQKYAAVGGPSSRLGLPTSGEQPGPGDGQYSVFEGGAIYWSPLTGGHVIWGAIRGSWDSQGGPGGPLGYPTTDEIAFPDGWQQSFQHGVITYTDRPHIQRTRHGHSWSRSAAWSR</sequence>
<dbReference type="AlphaFoldDB" id="A0A2S8BDV1"/>
<evidence type="ECO:0000313" key="3">
    <source>
        <dbReference type="EMBL" id="PQM44840.1"/>
    </source>
</evidence>
<dbReference type="PROSITE" id="PS51257">
    <property type="entry name" value="PROKAR_LIPOPROTEIN"/>
    <property type="match status" value="1"/>
</dbReference>
<evidence type="ECO:0000256" key="2">
    <source>
        <dbReference type="SAM" id="SignalP"/>
    </source>
</evidence>
<dbReference type="EMBL" id="PPEA01000705">
    <property type="protein sequence ID" value="PQM44840.1"/>
    <property type="molecule type" value="Genomic_DNA"/>
</dbReference>
<evidence type="ECO:0008006" key="5">
    <source>
        <dbReference type="Google" id="ProtNLM"/>
    </source>
</evidence>
<name>A0A2S8BDV1_9MYCO</name>
<reference evidence="3 4" key="1">
    <citation type="journal article" date="2017" name="Int. J. Syst. Evol. Microbiol.">
        <title>Mycobacterium talmoniae sp. nov., a slowly growing mycobacterium isolated from human respiratory samples.</title>
        <authorList>
            <person name="Davidson R.M."/>
            <person name="DeGroote M.A."/>
            <person name="Marola J.L."/>
            <person name="Buss S."/>
            <person name="Jones V."/>
            <person name="McNeil M.R."/>
            <person name="Freifeld A.G."/>
            <person name="Elaine Epperson L."/>
            <person name="Hasan N.A."/>
            <person name="Jackson M."/>
            <person name="Iwen P.C."/>
            <person name="Salfinger M."/>
            <person name="Strong M."/>
        </authorList>
    </citation>
    <scope>NUCLEOTIDE SEQUENCE [LARGE SCALE GENOMIC DNA]</scope>
    <source>
        <strain evidence="3 4">ATCC BAA-2683</strain>
    </source>
</reference>
<organism evidence="3 4">
    <name type="scientific">Mycobacterium talmoniae</name>
    <dbReference type="NCBI Taxonomy" id="1858794"/>
    <lineage>
        <taxon>Bacteria</taxon>
        <taxon>Bacillati</taxon>
        <taxon>Actinomycetota</taxon>
        <taxon>Actinomycetes</taxon>
        <taxon>Mycobacteriales</taxon>
        <taxon>Mycobacteriaceae</taxon>
        <taxon>Mycobacterium</taxon>
    </lineage>
</organism>
<dbReference type="Pfam" id="PF08310">
    <property type="entry name" value="LGFP"/>
    <property type="match status" value="2"/>
</dbReference>
<gene>
    <name evidence="3" type="ORF">C1Y40_05002</name>
</gene>
<feature type="region of interest" description="Disordered" evidence="1">
    <location>
        <begin position="31"/>
        <end position="89"/>
    </location>
</feature>
<evidence type="ECO:0000256" key="1">
    <source>
        <dbReference type="SAM" id="MobiDB-lite"/>
    </source>
</evidence>
<feature type="signal peptide" evidence="2">
    <location>
        <begin position="1"/>
        <end position="24"/>
    </location>
</feature>
<accession>A0A2S8BDV1</accession>
<protein>
    <recommendedName>
        <fullName evidence="5">LGFP repeat-containing protein</fullName>
    </recommendedName>
</protein>
<keyword evidence="2" id="KW-0732">Signal</keyword>
<dbReference type="Proteomes" id="UP000238296">
    <property type="component" value="Unassembled WGS sequence"/>
</dbReference>
<feature type="chain" id="PRO_5039518381" description="LGFP repeat-containing protein" evidence="2">
    <location>
        <begin position="25"/>
        <end position="211"/>
    </location>
</feature>
<comment type="caution">
    <text evidence="3">The sequence shown here is derived from an EMBL/GenBank/DDBJ whole genome shotgun (WGS) entry which is preliminary data.</text>
</comment>
<dbReference type="InterPro" id="IPR013207">
    <property type="entry name" value="LGFP"/>
</dbReference>
<evidence type="ECO:0000313" key="4">
    <source>
        <dbReference type="Proteomes" id="UP000238296"/>
    </source>
</evidence>